<sequence>MRSSCQNKRAILIKARTGLFQPTEVNESKIDVEDVINHDSKKCWYTKGQAATTKTVSPKGKRNRMCRARVKNRKGGGCRQNMQICNKDVDERGVTEIPETWLTH</sequence>
<reference evidence="2" key="1">
    <citation type="submission" date="2022-11" db="UniProtKB">
        <authorList>
            <consortium name="WormBaseParasite"/>
        </authorList>
    </citation>
    <scope>IDENTIFICATION</scope>
</reference>
<dbReference type="Proteomes" id="UP000887565">
    <property type="component" value="Unplaced"/>
</dbReference>
<proteinExistence type="predicted"/>
<dbReference type="AlphaFoldDB" id="A0A915KTP0"/>
<accession>A0A915KTP0</accession>
<evidence type="ECO:0000313" key="1">
    <source>
        <dbReference type="Proteomes" id="UP000887565"/>
    </source>
</evidence>
<organism evidence="1 2">
    <name type="scientific">Romanomermis culicivorax</name>
    <name type="common">Nematode worm</name>
    <dbReference type="NCBI Taxonomy" id="13658"/>
    <lineage>
        <taxon>Eukaryota</taxon>
        <taxon>Metazoa</taxon>
        <taxon>Ecdysozoa</taxon>
        <taxon>Nematoda</taxon>
        <taxon>Enoplea</taxon>
        <taxon>Dorylaimia</taxon>
        <taxon>Mermithida</taxon>
        <taxon>Mermithoidea</taxon>
        <taxon>Mermithidae</taxon>
        <taxon>Romanomermis</taxon>
    </lineage>
</organism>
<name>A0A915KTP0_ROMCU</name>
<evidence type="ECO:0000313" key="2">
    <source>
        <dbReference type="WBParaSite" id="nRc.2.0.1.t41492-RA"/>
    </source>
</evidence>
<dbReference type="WBParaSite" id="nRc.2.0.1.t41492-RA">
    <property type="protein sequence ID" value="nRc.2.0.1.t41492-RA"/>
    <property type="gene ID" value="nRc.2.0.1.g41492"/>
</dbReference>
<protein>
    <submittedName>
        <fullName evidence="2">Uncharacterized protein</fullName>
    </submittedName>
</protein>
<keyword evidence="1" id="KW-1185">Reference proteome</keyword>